<evidence type="ECO:0008006" key="4">
    <source>
        <dbReference type="Google" id="ProtNLM"/>
    </source>
</evidence>
<keyword evidence="1" id="KW-1133">Transmembrane helix</keyword>
<dbReference type="RefSeq" id="WP_107556516.1">
    <property type="nucleotide sequence ID" value="NZ_PZFK01000001.1"/>
</dbReference>
<sequence length="551" mass="62261">MEYTEFIKENLSNNIKGARSTTSKVHIAPDISEKVLTNAVKSTKELIEKEYYLGIIDTSLTGSGKEGIYLSGEKIVIKELMEQPHEIYFKDIEGITTQNRVKKEKNYDYNVIKLKNGSSYSISEMLSNYINANLFEEFIDQIIELNEENDFIETNQIIPLEDLDEEIKTIYVKILCNYAYSNDNIIDSSEYADIVSFIARINMDSEHRVELRSYMSDVNMVEDTFELVEQLSERCGNIDFGIIKMSLLKDLIALYAIEHGEEELIHDKFILTMADELDINSNELHLFLDTHKYNQSILEKRLNDSDIKKTIKDISSKAASVGVPMAALYLSGTAGVSAIGMTSGLATLGMGGLLGFSSMFTGVGVLALLGITSYQGMKKLTGLNDEKNNKHRELMLQEIIKNNQKSLQYLIEDVNTISSKLINEIKSGEQNSKKIEKLGNILRSISKGSEEVANRVDHYESENVLTKAPQIIKKDKLYELSSNEDQMIYRDKIMQCYSEEDGVLKLKYNISRNDADELLGSLSQLGYFNLTDNASATVKSTAKNLFSNIRR</sequence>
<organism evidence="2 3">
    <name type="scientific">Mammaliicoccus vitulinus</name>
    <dbReference type="NCBI Taxonomy" id="71237"/>
    <lineage>
        <taxon>Bacteria</taxon>
        <taxon>Bacillati</taxon>
        <taxon>Bacillota</taxon>
        <taxon>Bacilli</taxon>
        <taxon>Bacillales</taxon>
        <taxon>Staphylococcaceae</taxon>
        <taxon>Mammaliicoccus</taxon>
    </lineage>
</organism>
<dbReference type="AlphaFoldDB" id="A0A2T4PXC2"/>
<evidence type="ECO:0000313" key="3">
    <source>
        <dbReference type="Proteomes" id="UP000241209"/>
    </source>
</evidence>
<feature type="transmembrane region" description="Helical" evidence="1">
    <location>
        <begin position="345"/>
        <end position="369"/>
    </location>
</feature>
<gene>
    <name evidence="2" type="ORF">BU072_00730</name>
</gene>
<dbReference type="Proteomes" id="UP000241209">
    <property type="component" value="Unassembled WGS sequence"/>
</dbReference>
<keyword evidence="1" id="KW-0472">Membrane</keyword>
<evidence type="ECO:0000313" key="2">
    <source>
        <dbReference type="EMBL" id="PTI31155.1"/>
    </source>
</evidence>
<proteinExistence type="predicted"/>
<accession>A0A2T4PXC2</accession>
<evidence type="ECO:0000256" key="1">
    <source>
        <dbReference type="SAM" id="Phobius"/>
    </source>
</evidence>
<dbReference type="EMBL" id="PZFK01000001">
    <property type="protein sequence ID" value="PTI31155.1"/>
    <property type="molecule type" value="Genomic_DNA"/>
</dbReference>
<comment type="caution">
    <text evidence="2">The sequence shown here is derived from an EMBL/GenBank/DDBJ whole genome shotgun (WGS) entry which is preliminary data.</text>
</comment>
<keyword evidence="1" id="KW-0812">Transmembrane</keyword>
<reference evidence="2 3" key="1">
    <citation type="journal article" date="2016" name="Front. Microbiol.">
        <title>Comprehensive Phylogenetic Analysis of Bovine Non-aureus Staphylococci Species Based on Whole-Genome Sequencing.</title>
        <authorList>
            <person name="Naushad S."/>
            <person name="Barkema H.W."/>
            <person name="Luby C."/>
            <person name="Condas L.A."/>
            <person name="Nobrega D.B."/>
            <person name="Carson D.A."/>
            <person name="De Buck J."/>
        </authorList>
    </citation>
    <scope>NUCLEOTIDE SEQUENCE [LARGE SCALE GENOMIC DNA]</scope>
    <source>
        <strain evidence="2 3">SNUC 2204</strain>
    </source>
</reference>
<name>A0A2T4PXC2_9STAP</name>
<feature type="transmembrane region" description="Helical" evidence="1">
    <location>
        <begin position="318"/>
        <end position="339"/>
    </location>
</feature>
<protein>
    <recommendedName>
        <fullName evidence="4">ENT domain-containing protein</fullName>
    </recommendedName>
</protein>